<evidence type="ECO:0000313" key="2">
    <source>
        <dbReference type="EMBL" id="PZF97460.1"/>
    </source>
</evidence>
<evidence type="ECO:0000313" key="3">
    <source>
        <dbReference type="Proteomes" id="UP000248627"/>
    </source>
</evidence>
<protein>
    <submittedName>
        <fullName evidence="2">Uncharacterized protein</fullName>
    </submittedName>
</protein>
<reference evidence="2 3" key="1">
    <citation type="submission" date="2018-01" db="EMBL/GenBank/DDBJ databases">
        <title>Draft genome sequence of Jishengella endophytica.</title>
        <authorList>
            <person name="Sahin N."/>
            <person name="Ay H."/>
            <person name="Saygin H."/>
        </authorList>
    </citation>
    <scope>NUCLEOTIDE SEQUENCE [LARGE SCALE GENOMIC DNA]</scope>
    <source>
        <strain evidence="2 3">DSM 45430</strain>
    </source>
</reference>
<feature type="compositionally biased region" description="Basic and acidic residues" evidence="1">
    <location>
        <begin position="97"/>
        <end position="106"/>
    </location>
</feature>
<proteinExistence type="predicted"/>
<name>A0A2W2CHU8_9ACTN</name>
<evidence type="ECO:0000256" key="1">
    <source>
        <dbReference type="SAM" id="MobiDB-lite"/>
    </source>
</evidence>
<dbReference type="AlphaFoldDB" id="A0A2W2CHU8"/>
<feature type="compositionally biased region" description="Low complexity" evidence="1">
    <location>
        <begin position="111"/>
        <end position="124"/>
    </location>
</feature>
<dbReference type="Proteomes" id="UP000248627">
    <property type="component" value="Unassembled WGS sequence"/>
</dbReference>
<feature type="region of interest" description="Disordered" evidence="1">
    <location>
        <begin position="1"/>
        <end position="21"/>
    </location>
</feature>
<sequence length="138" mass="13727">MFRSPYPWSQPSMPSATLSGAVGEGAAVRVVPLSSLANGWIRGAGVLAPRPVVEPADGVGPDLVGPSDPVAPSVPADVGGAGSEAVAAPGGVGAGDPADHPSRLSEDQPNPARMTRATAPAATSSRRRGVRTTAFIRA</sequence>
<organism evidence="2 3">
    <name type="scientific">Micromonospora endophytica</name>
    <dbReference type="NCBI Taxonomy" id="515350"/>
    <lineage>
        <taxon>Bacteria</taxon>
        <taxon>Bacillati</taxon>
        <taxon>Actinomycetota</taxon>
        <taxon>Actinomycetes</taxon>
        <taxon>Micromonosporales</taxon>
        <taxon>Micromonosporaceae</taxon>
        <taxon>Micromonospora</taxon>
    </lineage>
</organism>
<comment type="caution">
    <text evidence="2">The sequence shown here is derived from an EMBL/GenBank/DDBJ whole genome shotgun (WGS) entry which is preliminary data.</text>
</comment>
<feature type="region of interest" description="Disordered" evidence="1">
    <location>
        <begin position="54"/>
        <end position="138"/>
    </location>
</feature>
<feature type="compositionally biased region" description="Polar residues" evidence="1">
    <location>
        <begin position="7"/>
        <end position="18"/>
    </location>
</feature>
<keyword evidence="3" id="KW-1185">Reference proteome</keyword>
<dbReference type="EMBL" id="POTX01000060">
    <property type="protein sequence ID" value="PZF97460.1"/>
    <property type="molecule type" value="Genomic_DNA"/>
</dbReference>
<accession>A0A2W2CHU8</accession>
<gene>
    <name evidence="2" type="ORF">C1I93_11735</name>
</gene>